<keyword evidence="2" id="KW-0732">Signal</keyword>
<keyword evidence="1" id="KW-0812">Transmembrane</keyword>
<sequence>MENLAKALIGTVAAGAMAVSAATPAFAREGDGIGTGEIVAGALIIGGIAAVAASAGDSDGRYAYGRDDRYRDRPYGNGRYGMTSRQAVAQCVRAAESTASRRSYGRAKVTDIRKIKRTSRGYDVSGRIAVNGNARGWRAGDSRYGRGWNGDYRGWNANLRGYDSGTFKCDVEYGRIADLDFSGIRGL</sequence>
<feature type="transmembrane region" description="Helical" evidence="1">
    <location>
        <begin position="37"/>
        <end position="56"/>
    </location>
</feature>
<evidence type="ECO:0000313" key="3">
    <source>
        <dbReference type="EMBL" id="MDE8651387.1"/>
    </source>
</evidence>
<keyword evidence="1" id="KW-0472">Membrane</keyword>
<protein>
    <submittedName>
        <fullName evidence="3">Uncharacterized protein</fullName>
    </submittedName>
</protein>
<comment type="caution">
    <text evidence="3">The sequence shown here is derived from an EMBL/GenBank/DDBJ whole genome shotgun (WGS) entry which is preliminary data.</text>
</comment>
<dbReference type="Proteomes" id="UP001216253">
    <property type="component" value="Unassembled WGS sequence"/>
</dbReference>
<name>A0ABT5WQ36_9SPHN</name>
<accession>A0ABT5WQ36</accession>
<dbReference type="EMBL" id="JARESE010000015">
    <property type="protein sequence ID" value="MDE8651387.1"/>
    <property type="molecule type" value="Genomic_DNA"/>
</dbReference>
<feature type="signal peptide" evidence="2">
    <location>
        <begin position="1"/>
        <end position="27"/>
    </location>
</feature>
<feature type="chain" id="PRO_5045879767" evidence="2">
    <location>
        <begin position="28"/>
        <end position="187"/>
    </location>
</feature>
<gene>
    <name evidence="3" type="ORF">PYV00_06585</name>
</gene>
<evidence type="ECO:0000256" key="1">
    <source>
        <dbReference type="SAM" id="Phobius"/>
    </source>
</evidence>
<evidence type="ECO:0000256" key="2">
    <source>
        <dbReference type="SAM" id="SignalP"/>
    </source>
</evidence>
<evidence type="ECO:0000313" key="4">
    <source>
        <dbReference type="Proteomes" id="UP001216253"/>
    </source>
</evidence>
<reference evidence="3 4" key="1">
    <citation type="submission" date="2023-03" db="EMBL/GenBank/DDBJ databases">
        <title>NovoSphingobium album sp. nov. isolated from polycyclic aromatic hydrocarbons- and heavy-metal polluted soil.</title>
        <authorList>
            <person name="Liu Z."/>
            <person name="Wang K."/>
        </authorList>
    </citation>
    <scope>NUCLEOTIDE SEQUENCE [LARGE SCALE GENOMIC DNA]</scope>
    <source>
        <strain evidence="3 4">H3SJ31-1</strain>
    </source>
</reference>
<keyword evidence="4" id="KW-1185">Reference proteome</keyword>
<organism evidence="3 4">
    <name type="scientific">Novosphingobium album</name>
    <name type="common">ex Liu et al. 2023</name>
    <dbReference type="NCBI Taxonomy" id="3031130"/>
    <lineage>
        <taxon>Bacteria</taxon>
        <taxon>Pseudomonadati</taxon>
        <taxon>Pseudomonadota</taxon>
        <taxon>Alphaproteobacteria</taxon>
        <taxon>Sphingomonadales</taxon>
        <taxon>Sphingomonadaceae</taxon>
        <taxon>Novosphingobium</taxon>
    </lineage>
</organism>
<keyword evidence="1" id="KW-1133">Transmembrane helix</keyword>
<proteinExistence type="predicted"/>
<dbReference type="RefSeq" id="WP_275227484.1">
    <property type="nucleotide sequence ID" value="NZ_JARESE010000015.1"/>
</dbReference>